<dbReference type="SMART" id="SM00717">
    <property type="entry name" value="SANT"/>
    <property type="match status" value="2"/>
</dbReference>
<dbReference type="EMBL" id="CAJZBQ010000054">
    <property type="protein sequence ID" value="CAG9332266.1"/>
    <property type="molecule type" value="Genomic_DNA"/>
</dbReference>
<evidence type="ECO:0000313" key="3">
    <source>
        <dbReference type="EMBL" id="CAG9332266.1"/>
    </source>
</evidence>
<dbReference type="SUPFAM" id="SSF46689">
    <property type="entry name" value="Homeodomain-like"/>
    <property type="match status" value="2"/>
</dbReference>
<dbReference type="AlphaFoldDB" id="A0AAU9JZM2"/>
<gene>
    <name evidence="3" type="ORF">BSTOLATCC_MIC55717</name>
</gene>
<name>A0AAU9JZM2_9CILI</name>
<dbReference type="PANTHER" id="PTHR45614">
    <property type="entry name" value="MYB PROTEIN-RELATED"/>
    <property type="match status" value="1"/>
</dbReference>
<dbReference type="Gene3D" id="1.10.10.60">
    <property type="entry name" value="Homeodomain-like"/>
    <property type="match status" value="2"/>
</dbReference>
<dbReference type="CDD" id="cd00167">
    <property type="entry name" value="SANT"/>
    <property type="match status" value="2"/>
</dbReference>
<dbReference type="GO" id="GO:0000978">
    <property type="term" value="F:RNA polymerase II cis-regulatory region sequence-specific DNA binding"/>
    <property type="evidence" value="ECO:0007669"/>
    <property type="project" value="TreeGrafter"/>
</dbReference>
<dbReference type="Proteomes" id="UP001162131">
    <property type="component" value="Unassembled WGS sequence"/>
</dbReference>
<protein>
    <submittedName>
        <fullName evidence="3">Uncharacterized protein</fullName>
    </submittedName>
</protein>
<feature type="domain" description="Myb-like" evidence="1">
    <location>
        <begin position="136"/>
        <end position="186"/>
    </location>
</feature>
<dbReference type="InterPro" id="IPR017930">
    <property type="entry name" value="Myb_dom"/>
</dbReference>
<dbReference type="InterPro" id="IPR001005">
    <property type="entry name" value="SANT/Myb"/>
</dbReference>
<feature type="domain" description="HTH myb-type" evidence="2">
    <location>
        <begin position="76"/>
        <end position="135"/>
    </location>
</feature>
<dbReference type="Pfam" id="PF00249">
    <property type="entry name" value="Myb_DNA-binding"/>
    <property type="match status" value="2"/>
</dbReference>
<dbReference type="InterPro" id="IPR050560">
    <property type="entry name" value="MYB_TF"/>
</dbReference>
<evidence type="ECO:0000259" key="2">
    <source>
        <dbReference type="PROSITE" id="PS51294"/>
    </source>
</evidence>
<evidence type="ECO:0000313" key="4">
    <source>
        <dbReference type="Proteomes" id="UP001162131"/>
    </source>
</evidence>
<dbReference type="PANTHER" id="PTHR45614:SF274">
    <property type="entry name" value="MYB-LIKE DNA-BINDING PROTEIN"/>
    <property type="match status" value="1"/>
</dbReference>
<feature type="domain" description="Myb-like" evidence="1">
    <location>
        <begin position="76"/>
        <end position="135"/>
    </location>
</feature>
<dbReference type="InterPro" id="IPR009057">
    <property type="entry name" value="Homeodomain-like_sf"/>
</dbReference>
<comment type="caution">
    <text evidence="3">The sequence shown here is derived from an EMBL/GenBank/DDBJ whole genome shotgun (WGS) entry which is preliminary data.</text>
</comment>
<organism evidence="3 4">
    <name type="scientific">Blepharisma stoltei</name>
    <dbReference type="NCBI Taxonomy" id="1481888"/>
    <lineage>
        <taxon>Eukaryota</taxon>
        <taxon>Sar</taxon>
        <taxon>Alveolata</taxon>
        <taxon>Ciliophora</taxon>
        <taxon>Postciliodesmatophora</taxon>
        <taxon>Heterotrichea</taxon>
        <taxon>Heterotrichida</taxon>
        <taxon>Blepharismidae</taxon>
        <taxon>Blepharisma</taxon>
    </lineage>
</organism>
<proteinExistence type="predicted"/>
<sequence>MDKENNNLYWQSHQYNQYNLQLPNFESIPQGCVWVPCIPDFSTNTYIPIYNLNQTLSFMPNMNSQVANNNKPKISRGGIRTVSWKENEEKLLGELVNLHGLKKWALVAQEINKEFHEGNEVRKGKHCRERWHNHLNPELNKGEWTYEEDIYLLQLKEQFGNKWSIIAKELPGRNENNVKNRWNCLIKKAKQNPEMQYCSPNTIAAVLIKELCEEMSHRNG</sequence>
<keyword evidence="4" id="KW-1185">Reference proteome</keyword>
<evidence type="ECO:0000259" key="1">
    <source>
        <dbReference type="PROSITE" id="PS50090"/>
    </source>
</evidence>
<dbReference type="PROSITE" id="PS50090">
    <property type="entry name" value="MYB_LIKE"/>
    <property type="match status" value="2"/>
</dbReference>
<dbReference type="GO" id="GO:0000981">
    <property type="term" value="F:DNA-binding transcription factor activity, RNA polymerase II-specific"/>
    <property type="evidence" value="ECO:0007669"/>
    <property type="project" value="TreeGrafter"/>
</dbReference>
<dbReference type="PROSITE" id="PS51294">
    <property type="entry name" value="HTH_MYB"/>
    <property type="match status" value="2"/>
</dbReference>
<accession>A0AAU9JZM2</accession>
<feature type="domain" description="HTH myb-type" evidence="2">
    <location>
        <begin position="136"/>
        <end position="190"/>
    </location>
</feature>
<dbReference type="GO" id="GO:0005634">
    <property type="term" value="C:nucleus"/>
    <property type="evidence" value="ECO:0007669"/>
    <property type="project" value="TreeGrafter"/>
</dbReference>
<reference evidence="3" key="1">
    <citation type="submission" date="2021-09" db="EMBL/GenBank/DDBJ databases">
        <authorList>
            <consortium name="AG Swart"/>
            <person name="Singh M."/>
            <person name="Singh A."/>
            <person name="Seah K."/>
            <person name="Emmerich C."/>
        </authorList>
    </citation>
    <scope>NUCLEOTIDE SEQUENCE</scope>
    <source>
        <strain evidence="3">ATCC30299</strain>
    </source>
</reference>